<dbReference type="InterPro" id="IPR050490">
    <property type="entry name" value="Bact_solute-bd_prot1"/>
</dbReference>
<organism evidence="2 3">
    <name type="scientific">Haematococcus lacustris</name>
    <name type="common">Green alga</name>
    <name type="synonym">Haematococcus pluvialis</name>
    <dbReference type="NCBI Taxonomy" id="44745"/>
    <lineage>
        <taxon>Eukaryota</taxon>
        <taxon>Viridiplantae</taxon>
        <taxon>Chlorophyta</taxon>
        <taxon>core chlorophytes</taxon>
        <taxon>Chlorophyceae</taxon>
        <taxon>CS clade</taxon>
        <taxon>Chlamydomonadales</taxon>
        <taxon>Haematococcaceae</taxon>
        <taxon>Haematococcus</taxon>
    </lineage>
</organism>
<dbReference type="AlphaFoldDB" id="A0A699ZPE3"/>
<accession>A0A699ZPE3</accession>
<evidence type="ECO:0000256" key="1">
    <source>
        <dbReference type="SAM" id="MobiDB-lite"/>
    </source>
</evidence>
<protein>
    <submittedName>
        <fullName evidence="2">Guanylyl and adenylyl cyclase family member</fullName>
    </submittedName>
</protein>
<gene>
    <name evidence="2" type="ORF">HaLaN_22371</name>
</gene>
<evidence type="ECO:0000313" key="3">
    <source>
        <dbReference type="Proteomes" id="UP000485058"/>
    </source>
</evidence>
<dbReference type="EMBL" id="BLLF01002568">
    <property type="protein sequence ID" value="GFH24553.1"/>
    <property type="molecule type" value="Genomic_DNA"/>
</dbReference>
<evidence type="ECO:0000313" key="2">
    <source>
        <dbReference type="EMBL" id="GFH24553.1"/>
    </source>
</evidence>
<proteinExistence type="predicted"/>
<dbReference type="Proteomes" id="UP000485058">
    <property type="component" value="Unassembled WGS sequence"/>
</dbReference>
<dbReference type="PANTHER" id="PTHR43649:SF12">
    <property type="entry name" value="DIACETYLCHITOBIOSE BINDING PROTEIN DASA"/>
    <property type="match status" value="1"/>
</dbReference>
<keyword evidence="3" id="KW-1185">Reference proteome</keyword>
<dbReference type="Gene3D" id="3.40.190.10">
    <property type="entry name" value="Periplasmic binding protein-like II"/>
    <property type="match status" value="1"/>
</dbReference>
<dbReference type="SUPFAM" id="SSF53850">
    <property type="entry name" value="Periplasmic binding protein-like II"/>
    <property type="match status" value="1"/>
</dbReference>
<dbReference type="PANTHER" id="PTHR43649">
    <property type="entry name" value="ARABINOSE-BINDING PROTEIN-RELATED"/>
    <property type="match status" value="1"/>
</dbReference>
<sequence>MEWALATNLTEAPAAWLLPISLWSTIPAHFQRLAAAGLPGWRHVPLDGWTQLLHYRRDVLAAAGLAVPQTWPQLLHVATRLNGSDMNGDGSPDWGICLERDPDCGYSLSFGAVLSPLLQAQGTSQGSLLQPEDLTPLLGSQAMVTALTLWAQLAALAPSGSVTSPPDQDSPVAGGYVWKDVQLGEDGGHGSTGGGGSAAGSGSAGGTLDIM</sequence>
<feature type="region of interest" description="Disordered" evidence="1">
    <location>
        <begin position="181"/>
        <end position="211"/>
    </location>
</feature>
<feature type="compositionally biased region" description="Gly residues" evidence="1">
    <location>
        <begin position="189"/>
        <end position="205"/>
    </location>
</feature>
<comment type="caution">
    <text evidence="2">The sequence shown here is derived from an EMBL/GenBank/DDBJ whole genome shotgun (WGS) entry which is preliminary data.</text>
</comment>
<reference evidence="2 3" key="1">
    <citation type="submission" date="2020-02" db="EMBL/GenBank/DDBJ databases">
        <title>Draft genome sequence of Haematococcus lacustris strain NIES-144.</title>
        <authorList>
            <person name="Morimoto D."/>
            <person name="Nakagawa S."/>
            <person name="Yoshida T."/>
            <person name="Sawayama S."/>
        </authorList>
    </citation>
    <scope>NUCLEOTIDE SEQUENCE [LARGE SCALE GENOMIC DNA]</scope>
    <source>
        <strain evidence="2 3">NIES-144</strain>
    </source>
</reference>
<name>A0A699ZPE3_HAELA</name>